<dbReference type="PANTHER" id="PTHR11803">
    <property type="entry name" value="2-IMINOBUTANOATE/2-IMINOPROPANOATE DEAMINASE RIDA"/>
    <property type="match status" value="1"/>
</dbReference>
<dbReference type="GO" id="GO:0005829">
    <property type="term" value="C:cytosol"/>
    <property type="evidence" value="ECO:0007669"/>
    <property type="project" value="TreeGrafter"/>
</dbReference>
<evidence type="ECO:0000313" key="3">
    <source>
        <dbReference type="Proteomes" id="UP000539953"/>
    </source>
</evidence>
<proteinExistence type="inferred from homology"/>
<dbReference type="InterPro" id="IPR035959">
    <property type="entry name" value="RutC-like_sf"/>
</dbReference>
<dbReference type="RefSeq" id="WP_183329182.1">
    <property type="nucleotide sequence ID" value="NZ_JACHHK010000010.1"/>
</dbReference>
<dbReference type="SUPFAM" id="SSF55298">
    <property type="entry name" value="YjgF-like"/>
    <property type="match status" value="1"/>
</dbReference>
<sequence>MNIFLNAAGLKDGCISDAVSLGDFVYVSGQYGEGNSIEEQTMVACHKLSQALSEFGLDLRHVVKFTVYLSDLTKKDKFLSIYKNFIEAPYPAMTVVQVNALEEDAMVSIDAFAINTLRYEKTAQQESCSHNCDTCDGC</sequence>
<dbReference type="PANTHER" id="PTHR11803:SF58">
    <property type="entry name" value="PROTEIN HMF1-RELATED"/>
    <property type="match status" value="1"/>
</dbReference>
<dbReference type="InterPro" id="IPR006175">
    <property type="entry name" value="YjgF/YER057c/UK114"/>
</dbReference>
<protein>
    <submittedName>
        <fullName evidence="2">2-iminobutanoate/2-iminopropanoate deaminase</fullName>
        <ecNumber evidence="2">3.5.99.10</ecNumber>
    </submittedName>
</protein>
<reference evidence="2 3" key="1">
    <citation type="submission" date="2020-08" db="EMBL/GenBank/DDBJ databases">
        <title>Genomic Encyclopedia of Type Strains, Phase IV (KMG-IV): sequencing the most valuable type-strain genomes for metagenomic binning, comparative biology and taxonomic classification.</title>
        <authorList>
            <person name="Goeker M."/>
        </authorList>
    </citation>
    <scope>NUCLEOTIDE SEQUENCE [LARGE SCALE GENOMIC DNA]</scope>
    <source>
        <strain evidence="2 3">DSM 25799</strain>
    </source>
</reference>
<dbReference type="Proteomes" id="UP000539953">
    <property type="component" value="Unassembled WGS sequence"/>
</dbReference>
<dbReference type="AlphaFoldDB" id="A0A7W8D0R4"/>
<dbReference type="EC" id="3.5.99.10" evidence="2"/>
<keyword evidence="2" id="KW-0378">Hydrolase</keyword>
<dbReference type="EMBL" id="JACHHK010000010">
    <property type="protein sequence ID" value="MBB5183887.1"/>
    <property type="molecule type" value="Genomic_DNA"/>
</dbReference>
<comment type="similarity">
    <text evidence="1">Belongs to the RutC family.</text>
</comment>
<accession>A0A7W8D0R4</accession>
<dbReference type="CDD" id="cd00448">
    <property type="entry name" value="YjgF_YER057c_UK114_family"/>
    <property type="match status" value="1"/>
</dbReference>
<dbReference type="Pfam" id="PF01042">
    <property type="entry name" value="Ribonuc_L-PSP"/>
    <property type="match status" value="1"/>
</dbReference>
<gene>
    <name evidence="2" type="ORF">HNQ47_001935</name>
</gene>
<comment type="caution">
    <text evidence="2">The sequence shown here is derived from an EMBL/GenBank/DDBJ whole genome shotgun (WGS) entry which is preliminary data.</text>
</comment>
<evidence type="ECO:0000256" key="1">
    <source>
        <dbReference type="ARBA" id="ARBA00010552"/>
    </source>
</evidence>
<evidence type="ECO:0000313" key="2">
    <source>
        <dbReference type="EMBL" id="MBB5183887.1"/>
    </source>
</evidence>
<name>A0A7W8D0R4_9FIRM</name>
<keyword evidence="3" id="KW-1185">Reference proteome</keyword>
<dbReference type="GO" id="GO:0120241">
    <property type="term" value="F:2-iminobutanoate/2-iminopropanoate deaminase"/>
    <property type="evidence" value="ECO:0007669"/>
    <property type="project" value="UniProtKB-EC"/>
</dbReference>
<dbReference type="Gene3D" id="3.30.1330.40">
    <property type="entry name" value="RutC-like"/>
    <property type="match status" value="1"/>
</dbReference>
<organism evidence="2 3">
    <name type="scientific">Catenisphaera adipataccumulans</name>
    <dbReference type="NCBI Taxonomy" id="700500"/>
    <lineage>
        <taxon>Bacteria</taxon>
        <taxon>Bacillati</taxon>
        <taxon>Bacillota</taxon>
        <taxon>Erysipelotrichia</taxon>
        <taxon>Erysipelotrichales</taxon>
        <taxon>Erysipelotrichaceae</taxon>
        <taxon>Catenisphaera</taxon>
    </lineage>
</organism>